<dbReference type="PANTHER" id="PTHR47506:SF6">
    <property type="entry name" value="HTH-TYPE TRANSCRIPTIONAL REPRESSOR NEMR"/>
    <property type="match status" value="1"/>
</dbReference>
<evidence type="ECO:0000313" key="8">
    <source>
        <dbReference type="Proteomes" id="UP000293995"/>
    </source>
</evidence>
<dbReference type="GO" id="GO:0003677">
    <property type="term" value="F:DNA binding"/>
    <property type="evidence" value="ECO:0007669"/>
    <property type="project" value="UniProtKB-UniRule"/>
</dbReference>
<evidence type="ECO:0000313" key="7">
    <source>
        <dbReference type="EMBL" id="QAY58872.1"/>
    </source>
</evidence>
<keyword evidence="4" id="KW-0804">Transcription</keyword>
<organism evidence="7 8">
    <name type="scientific">Microbacterium protaetiae</name>
    <dbReference type="NCBI Taxonomy" id="2509458"/>
    <lineage>
        <taxon>Bacteria</taxon>
        <taxon>Bacillati</taxon>
        <taxon>Actinomycetota</taxon>
        <taxon>Actinomycetes</taxon>
        <taxon>Micrococcales</taxon>
        <taxon>Microbacteriaceae</taxon>
        <taxon>Microbacterium</taxon>
    </lineage>
</organism>
<evidence type="ECO:0000256" key="1">
    <source>
        <dbReference type="ARBA" id="ARBA00022491"/>
    </source>
</evidence>
<reference evidence="7 8" key="1">
    <citation type="submission" date="2019-01" db="EMBL/GenBank/DDBJ databases">
        <title>Genome sequencing of strain DFW100M-13.</title>
        <authorList>
            <person name="Heo J."/>
            <person name="Kim S.-J."/>
            <person name="Kim J.-S."/>
            <person name="Hong S.-B."/>
            <person name="Kwon S.-W."/>
        </authorList>
    </citation>
    <scope>NUCLEOTIDE SEQUENCE [LARGE SCALE GENOMIC DNA]</scope>
    <source>
        <strain evidence="7 8">DFW100M-13</strain>
    </source>
</reference>
<gene>
    <name evidence="7" type="ORF">ET475_01905</name>
</gene>
<keyword evidence="2" id="KW-0805">Transcription regulation</keyword>
<dbReference type="InterPro" id="IPR009057">
    <property type="entry name" value="Homeodomain-like_sf"/>
</dbReference>
<dbReference type="RefSeq" id="WP_129385504.1">
    <property type="nucleotide sequence ID" value="NZ_CP035494.1"/>
</dbReference>
<keyword evidence="8" id="KW-1185">Reference proteome</keyword>
<feature type="DNA-binding region" description="H-T-H motif" evidence="5">
    <location>
        <begin position="31"/>
        <end position="50"/>
    </location>
</feature>
<dbReference type="Pfam" id="PF13977">
    <property type="entry name" value="TetR_C_6"/>
    <property type="match status" value="1"/>
</dbReference>
<keyword evidence="1" id="KW-0678">Repressor</keyword>
<evidence type="ECO:0000259" key="6">
    <source>
        <dbReference type="PROSITE" id="PS50977"/>
    </source>
</evidence>
<name>A0A4P6E9S5_9MICO</name>
<dbReference type="InterPro" id="IPR001647">
    <property type="entry name" value="HTH_TetR"/>
</dbReference>
<dbReference type="SUPFAM" id="SSF48498">
    <property type="entry name" value="Tetracyclin repressor-like, C-terminal domain"/>
    <property type="match status" value="1"/>
</dbReference>
<proteinExistence type="predicted"/>
<dbReference type="EMBL" id="CP035494">
    <property type="protein sequence ID" value="QAY58872.1"/>
    <property type="molecule type" value="Genomic_DNA"/>
</dbReference>
<dbReference type="Proteomes" id="UP000293995">
    <property type="component" value="Chromosome"/>
</dbReference>
<dbReference type="Pfam" id="PF00440">
    <property type="entry name" value="TetR_N"/>
    <property type="match status" value="1"/>
</dbReference>
<evidence type="ECO:0000256" key="2">
    <source>
        <dbReference type="ARBA" id="ARBA00023015"/>
    </source>
</evidence>
<dbReference type="InterPro" id="IPR036271">
    <property type="entry name" value="Tet_transcr_reg_TetR-rel_C_sf"/>
</dbReference>
<dbReference type="OrthoDB" id="9816296at2"/>
<dbReference type="InterPro" id="IPR039538">
    <property type="entry name" value="BetI_C"/>
</dbReference>
<dbReference type="PANTHER" id="PTHR47506">
    <property type="entry name" value="TRANSCRIPTIONAL REGULATORY PROTEIN"/>
    <property type="match status" value="1"/>
</dbReference>
<evidence type="ECO:0000256" key="4">
    <source>
        <dbReference type="ARBA" id="ARBA00023163"/>
    </source>
</evidence>
<dbReference type="Gene3D" id="1.10.357.10">
    <property type="entry name" value="Tetracycline Repressor, domain 2"/>
    <property type="match status" value="1"/>
</dbReference>
<dbReference type="SUPFAM" id="SSF46689">
    <property type="entry name" value="Homeodomain-like"/>
    <property type="match status" value="1"/>
</dbReference>
<feature type="domain" description="HTH tetR-type" evidence="6">
    <location>
        <begin position="8"/>
        <end position="68"/>
    </location>
</feature>
<protein>
    <submittedName>
        <fullName evidence="7">TetR/AcrR family transcriptional regulator</fullName>
    </submittedName>
</protein>
<accession>A0A4P6E9S5</accession>
<keyword evidence="3 5" id="KW-0238">DNA-binding</keyword>
<evidence type="ECO:0000256" key="3">
    <source>
        <dbReference type="ARBA" id="ARBA00023125"/>
    </source>
</evidence>
<dbReference type="AlphaFoldDB" id="A0A4P6E9S5"/>
<evidence type="ECO:0000256" key="5">
    <source>
        <dbReference type="PROSITE-ProRule" id="PRU00335"/>
    </source>
</evidence>
<sequence length="198" mass="21829">MPRRVDPDQRRAQIVDAYLRIVARSGVAAATSRVLADEAGIAAGALWHYFGGFDEVVRAAFERVYRESDARIQAALEGRRGLDAVRAMIREIVPHDAQTRNEATVVVSFWGLLPAHEEFRELTRGVERAWGEGMARHLDEAVADGDLDAATPVRGLADAVLAVCEALQLRQVQASPLARAPRREEMLAQLLAGWRRAP</sequence>
<dbReference type="PROSITE" id="PS50977">
    <property type="entry name" value="HTH_TETR_2"/>
    <property type="match status" value="1"/>
</dbReference>
<dbReference type="KEGG" id="mprt:ET475_01905"/>